<evidence type="ECO:0000259" key="7">
    <source>
        <dbReference type="Pfam" id="PF07731"/>
    </source>
</evidence>
<dbReference type="Gene3D" id="2.60.40.420">
    <property type="entry name" value="Cupredoxins - blue copper proteins"/>
    <property type="match status" value="3"/>
</dbReference>
<dbReference type="CDD" id="cd13874">
    <property type="entry name" value="CuRO_2_CopA"/>
    <property type="match status" value="1"/>
</dbReference>
<feature type="domain" description="Plastocyanin-like" evidence="8">
    <location>
        <begin position="34"/>
        <end position="145"/>
    </location>
</feature>
<protein>
    <submittedName>
        <fullName evidence="9">Copper-resistance protein, CopA family</fullName>
    </submittedName>
</protein>
<dbReference type="GO" id="GO:0042597">
    <property type="term" value="C:periplasmic space"/>
    <property type="evidence" value="ECO:0007669"/>
    <property type="project" value="InterPro"/>
</dbReference>
<dbReference type="InterPro" id="IPR002355">
    <property type="entry name" value="Cu_oxidase_Cu_BS"/>
</dbReference>
<gene>
    <name evidence="9" type="ORF">BegalDRAFT_0925</name>
</gene>
<dbReference type="GO" id="GO:0005507">
    <property type="term" value="F:copper ion binding"/>
    <property type="evidence" value="ECO:0007669"/>
    <property type="project" value="InterPro"/>
</dbReference>
<dbReference type="eggNOG" id="COG2132">
    <property type="taxonomic scope" value="Bacteria"/>
</dbReference>
<feature type="compositionally biased region" description="Basic and acidic residues" evidence="4">
    <location>
        <begin position="572"/>
        <end position="591"/>
    </location>
</feature>
<accession>I3CDZ0</accession>
<evidence type="ECO:0000313" key="10">
    <source>
        <dbReference type="Proteomes" id="UP000005744"/>
    </source>
</evidence>
<dbReference type="PROSITE" id="PS00080">
    <property type="entry name" value="MULTICOPPER_OXIDASE2"/>
    <property type="match status" value="1"/>
</dbReference>
<dbReference type="GO" id="GO:0016491">
    <property type="term" value="F:oxidoreductase activity"/>
    <property type="evidence" value="ECO:0007669"/>
    <property type="project" value="UniProtKB-KW"/>
</dbReference>
<organism evidence="9 10">
    <name type="scientific">Beggiatoa alba B18LD</name>
    <dbReference type="NCBI Taxonomy" id="395493"/>
    <lineage>
        <taxon>Bacteria</taxon>
        <taxon>Pseudomonadati</taxon>
        <taxon>Pseudomonadota</taxon>
        <taxon>Gammaproteobacteria</taxon>
        <taxon>Thiotrichales</taxon>
        <taxon>Thiotrichaceae</taxon>
        <taxon>Beggiatoa</taxon>
    </lineage>
</organism>
<dbReference type="OrthoDB" id="9757546at2"/>
<feature type="compositionally biased region" description="Low complexity" evidence="4">
    <location>
        <begin position="361"/>
        <end position="372"/>
    </location>
</feature>
<dbReference type="NCBIfam" id="TIGR01480">
    <property type="entry name" value="copper_res_A"/>
    <property type="match status" value="1"/>
</dbReference>
<dbReference type="Pfam" id="PF07731">
    <property type="entry name" value="Cu-oxidase_2"/>
    <property type="match status" value="1"/>
</dbReference>
<evidence type="ECO:0000256" key="3">
    <source>
        <dbReference type="ARBA" id="ARBA00023008"/>
    </source>
</evidence>
<dbReference type="EMBL" id="JH600070">
    <property type="protein sequence ID" value="EIJ41833.1"/>
    <property type="molecule type" value="Genomic_DNA"/>
</dbReference>
<dbReference type="PANTHER" id="PTHR11709">
    <property type="entry name" value="MULTI-COPPER OXIDASE"/>
    <property type="match status" value="1"/>
</dbReference>
<evidence type="ECO:0000259" key="6">
    <source>
        <dbReference type="Pfam" id="PF00394"/>
    </source>
</evidence>
<dbReference type="RefSeq" id="WP_002684116.1">
    <property type="nucleotide sequence ID" value="NZ_JH600070.1"/>
</dbReference>
<proteinExistence type="predicted"/>
<dbReference type="STRING" id="395493.BegalDRAFT_0925"/>
<dbReference type="Pfam" id="PF00394">
    <property type="entry name" value="Cu-oxidase"/>
    <property type="match status" value="1"/>
</dbReference>
<dbReference type="AlphaFoldDB" id="I3CDZ0"/>
<dbReference type="InterPro" id="IPR008972">
    <property type="entry name" value="Cupredoxin"/>
</dbReference>
<name>I3CDZ0_9GAMM</name>
<dbReference type="PROSITE" id="PS00079">
    <property type="entry name" value="MULTICOPPER_OXIDASE1"/>
    <property type="match status" value="1"/>
</dbReference>
<dbReference type="InterPro" id="IPR045087">
    <property type="entry name" value="Cu-oxidase_fam"/>
</dbReference>
<feature type="compositionally biased region" description="Polar residues" evidence="4">
    <location>
        <begin position="592"/>
        <end position="603"/>
    </location>
</feature>
<dbReference type="CDD" id="cd13896">
    <property type="entry name" value="CuRO_3_CopA"/>
    <property type="match status" value="1"/>
</dbReference>
<keyword evidence="3" id="KW-0186">Copper</keyword>
<dbReference type="PANTHER" id="PTHR11709:SF394">
    <property type="entry name" value="FI03373P-RELATED"/>
    <property type="match status" value="1"/>
</dbReference>
<dbReference type="Pfam" id="PF07732">
    <property type="entry name" value="Cu-oxidase_3"/>
    <property type="match status" value="1"/>
</dbReference>
<evidence type="ECO:0000256" key="4">
    <source>
        <dbReference type="SAM" id="MobiDB-lite"/>
    </source>
</evidence>
<dbReference type="InterPro" id="IPR006376">
    <property type="entry name" value="Cu-R_CopA"/>
</dbReference>
<dbReference type="Proteomes" id="UP000005744">
    <property type="component" value="Unassembled WGS sequence"/>
</dbReference>
<dbReference type="InterPro" id="IPR034279">
    <property type="entry name" value="CuRO_3_CopA"/>
</dbReference>
<dbReference type="HOGENOM" id="CLU_009100_5_2_6"/>
<feature type="compositionally biased region" description="Polar residues" evidence="4">
    <location>
        <begin position="390"/>
        <end position="399"/>
    </location>
</feature>
<keyword evidence="5" id="KW-0732">Signal</keyword>
<dbReference type="InterPro" id="IPR034282">
    <property type="entry name" value="CuRO_2_CopA"/>
</dbReference>
<reference evidence="9 10" key="1">
    <citation type="submission" date="2011-11" db="EMBL/GenBank/DDBJ databases">
        <title>Improved High-Quality Draft sequence of Beggiatoa alba B18lD.</title>
        <authorList>
            <consortium name="US DOE Joint Genome Institute"/>
            <person name="Lucas S."/>
            <person name="Han J."/>
            <person name="Lapidus A."/>
            <person name="Cheng J.-F."/>
            <person name="Goodwin L."/>
            <person name="Pitluck S."/>
            <person name="Peters L."/>
            <person name="Mikhailova N."/>
            <person name="Held B."/>
            <person name="Detter J.C."/>
            <person name="Han C."/>
            <person name="Tapia R."/>
            <person name="Land M."/>
            <person name="Hauser L."/>
            <person name="Kyrpides N."/>
            <person name="Ivanova N."/>
            <person name="Pagani I."/>
            <person name="Samuel K."/>
            <person name="Teske A."/>
            <person name="Mueller J."/>
            <person name="Woyke T."/>
        </authorList>
    </citation>
    <scope>NUCLEOTIDE SEQUENCE [LARGE SCALE GENOMIC DNA]</scope>
    <source>
        <strain evidence="9 10">B18LD</strain>
    </source>
</reference>
<feature type="region of interest" description="Disordered" evidence="4">
    <location>
        <begin position="558"/>
        <end position="636"/>
    </location>
</feature>
<dbReference type="SUPFAM" id="SSF49503">
    <property type="entry name" value="Cupredoxins"/>
    <property type="match status" value="3"/>
</dbReference>
<evidence type="ECO:0000256" key="2">
    <source>
        <dbReference type="ARBA" id="ARBA00023002"/>
    </source>
</evidence>
<feature type="domain" description="Plastocyanin-like" evidence="6">
    <location>
        <begin position="187"/>
        <end position="314"/>
    </location>
</feature>
<evidence type="ECO:0000256" key="5">
    <source>
        <dbReference type="SAM" id="SignalP"/>
    </source>
</evidence>
<dbReference type="InterPro" id="IPR033138">
    <property type="entry name" value="Cu_oxidase_CS"/>
</dbReference>
<keyword evidence="2" id="KW-0560">Oxidoreductase</keyword>
<feature type="compositionally biased region" description="Basic and acidic residues" evidence="4">
    <location>
        <begin position="626"/>
        <end position="636"/>
    </location>
</feature>
<evidence type="ECO:0000313" key="9">
    <source>
        <dbReference type="EMBL" id="EIJ41833.1"/>
    </source>
</evidence>
<feature type="domain" description="Plastocyanin-like" evidence="7">
    <location>
        <begin position="444"/>
        <end position="556"/>
    </location>
</feature>
<keyword evidence="10" id="KW-1185">Reference proteome</keyword>
<feature type="signal peptide" evidence="5">
    <location>
        <begin position="1"/>
        <end position="23"/>
    </location>
</feature>
<keyword evidence="1" id="KW-0479">Metal-binding</keyword>
<sequence>MKRLFFMALSLLGFLCLSVTSFANTTEYTLTIARNPVNLTGNTVSKITINGTIPGPTLYFTEGDEAVIHVINQLAEDTSVHWHGILLPPLMDGVPHLNGFTGIKPNATFTYRFKIRQTGTYWYHAHSMGQEQDGHYGAIVIRPQQPDNVKVDRDYVVMLSDFSEEESSTILANLKMSSDYYQNARRTVGDFWSSARQQGVSKAWEEAKMWAEMRMLPTDLSDVSGYTFLVNGKNNAQNWTGLFKAGEKVRLRFINGSAMSFYDVRIPKLAMTVIEADGQAVEPVTVNEFRFGVAETYDVIVTPTEDIAYTIVAEALDRTGFALGTLAPQAGMRGEMPSHRPRTLLTMADMGMSHGEHANHQSTSSTDSSQNNKMSGQNEHTSHAGHQMAGMSTDSNQDYETGVKGSGWADAGTPQGDKALSYKDLRYRGTQADTRQPVRDIEIRLGGNMERYIWTMNGKKFANAEPIHFEYGERIRFKFINETMMAHPMHLHGMFMQLENGQPMDKLPNKHTIIIAPGDTYSALLTANESGDWVFHCHLLYHMATGMMTKIVVSKQDPNKDYSLPPPSSHDMSSHDMSQMEHSEHNAHQSHEMQTQPVTSTKSADMPATHDMSQMEHSQHQQTQAVDKKAGEHHAH</sequence>
<evidence type="ECO:0000259" key="8">
    <source>
        <dbReference type="Pfam" id="PF07732"/>
    </source>
</evidence>
<evidence type="ECO:0000256" key="1">
    <source>
        <dbReference type="ARBA" id="ARBA00022723"/>
    </source>
</evidence>
<dbReference type="InterPro" id="IPR011707">
    <property type="entry name" value="Cu-oxidase-like_N"/>
</dbReference>
<feature type="chain" id="PRO_5003668776" evidence="5">
    <location>
        <begin position="24"/>
        <end position="636"/>
    </location>
</feature>
<dbReference type="InterPro" id="IPR011706">
    <property type="entry name" value="Cu-oxidase_C"/>
</dbReference>
<dbReference type="InterPro" id="IPR001117">
    <property type="entry name" value="Cu-oxidase_2nd"/>
</dbReference>
<feature type="region of interest" description="Disordered" evidence="4">
    <location>
        <begin position="354"/>
        <end position="415"/>
    </location>
</feature>